<keyword evidence="1" id="KW-1133">Transmembrane helix</keyword>
<sequence>MQNPFETGHIKNYILLYASVVVIMILFFIASTLFNDVKTMDKKVFNSEVGETLHVDNRKDVVEEKSEQTKFKLLDKAY</sequence>
<proteinExistence type="predicted"/>
<accession>A0A7S7RR20</accession>
<dbReference type="AlphaFoldDB" id="A0A7S7RR20"/>
<dbReference type="EMBL" id="CP054493">
    <property type="protein sequence ID" value="QOY55271.1"/>
    <property type="molecule type" value="Genomic_DNA"/>
</dbReference>
<gene>
    <name evidence="2" type="ORF">HUE87_03275</name>
</gene>
<evidence type="ECO:0000256" key="1">
    <source>
        <dbReference type="SAM" id="Phobius"/>
    </source>
</evidence>
<dbReference type="Proteomes" id="UP000593836">
    <property type="component" value="Chromosome"/>
</dbReference>
<name>A0A7S7RR20_9BACT</name>
<reference evidence="2 3" key="1">
    <citation type="submission" date="2020-05" db="EMBL/GenBank/DDBJ databases">
        <title>Sulfurimonas marisnigri, sp. nov., and Sulfurimonas baltica, sp. nov., manganese oxide reducing chemolithoautotrophs of the class Epsilonproteobacteria isolated from the pelagic redoxclines of the Black and Baltic Seas and emended description of the genus Sulfurimonas.</title>
        <authorList>
            <person name="Henkel J.V."/>
            <person name="Laudan C."/>
            <person name="Werner J."/>
            <person name="Neu T."/>
            <person name="Plewe S."/>
            <person name="Sproer C."/>
            <person name="Bunk B."/>
            <person name="Schulz-Vogt H.N."/>
        </authorList>
    </citation>
    <scope>NUCLEOTIDE SEQUENCE [LARGE SCALE GENOMIC DNA]</scope>
    <source>
        <strain evidence="2 3">SoZ1</strain>
    </source>
</reference>
<dbReference type="KEGG" id="smas:HUE87_03275"/>
<dbReference type="RefSeq" id="WP_194367313.1">
    <property type="nucleotide sequence ID" value="NZ_CP054493.1"/>
</dbReference>
<keyword evidence="1" id="KW-0812">Transmembrane</keyword>
<keyword evidence="1" id="KW-0472">Membrane</keyword>
<evidence type="ECO:0000313" key="3">
    <source>
        <dbReference type="Proteomes" id="UP000593836"/>
    </source>
</evidence>
<organism evidence="2 3">
    <name type="scientific">Candidatus Sulfurimonas marisnigri</name>
    <dbReference type="NCBI Taxonomy" id="2740405"/>
    <lineage>
        <taxon>Bacteria</taxon>
        <taxon>Pseudomonadati</taxon>
        <taxon>Campylobacterota</taxon>
        <taxon>Epsilonproteobacteria</taxon>
        <taxon>Campylobacterales</taxon>
        <taxon>Sulfurimonadaceae</taxon>
        <taxon>Sulfurimonas</taxon>
    </lineage>
</organism>
<keyword evidence="3" id="KW-1185">Reference proteome</keyword>
<evidence type="ECO:0000313" key="2">
    <source>
        <dbReference type="EMBL" id="QOY55271.1"/>
    </source>
</evidence>
<protein>
    <submittedName>
        <fullName evidence="2">Uncharacterized protein</fullName>
    </submittedName>
</protein>
<feature type="transmembrane region" description="Helical" evidence="1">
    <location>
        <begin position="14"/>
        <end position="34"/>
    </location>
</feature>